<comment type="caution">
    <text evidence="1">The sequence shown here is derived from an EMBL/GenBank/DDBJ whole genome shotgun (WGS) entry which is preliminary data.</text>
</comment>
<evidence type="ECO:0000313" key="2">
    <source>
        <dbReference type="Proteomes" id="UP000032086"/>
    </source>
</evidence>
<sequence length="69" mass="7535">MFGRDCAPLTLTLSRRERELIGVFGIVAMSCDIRSNTGIEKLEDLLPFPLAPLGAVRRFGRAGVRGLGF</sequence>
<dbReference type="EMBL" id="JXQY01000007">
    <property type="protein sequence ID" value="KIP96113.1"/>
    <property type="molecule type" value="Genomic_DNA"/>
</dbReference>
<accession>A0AAE2AZ09</accession>
<dbReference type="AlphaFoldDB" id="A0AAE2AZ09"/>
<organism evidence="1 2">
    <name type="scientific">Pseudomonas fluorescens</name>
    <dbReference type="NCBI Taxonomy" id="294"/>
    <lineage>
        <taxon>Bacteria</taxon>
        <taxon>Pseudomonadati</taxon>
        <taxon>Pseudomonadota</taxon>
        <taxon>Gammaproteobacteria</taxon>
        <taxon>Pseudomonadales</taxon>
        <taxon>Pseudomonadaceae</taxon>
        <taxon>Pseudomonas</taxon>
    </lineage>
</organism>
<evidence type="ECO:0000313" key="1">
    <source>
        <dbReference type="EMBL" id="KIP96113.1"/>
    </source>
</evidence>
<dbReference type="PROSITE" id="PS51257">
    <property type="entry name" value="PROKAR_LIPOPROTEIN"/>
    <property type="match status" value="1"/>
</dbReference>
<name>A0AAE2AZ09_PSEFL</name>
<reference evidence="1 2" key="1">
    <citation type="submission" date="2014-12" db="EMBL/GenBank/DDBJ databases">
        <title>16Stimator: statistical estimation of ribosomal gene copy numbers from draft genome assemblies.</title>
        <authorList>
            <person name="Perisin M.A."/>
            <person name="Vetter M."/>
            <person name="Gilbert J.A."/>
            <person name="Bergelson J."/>
        </authorList>
    </citation>
    <scope>NUCLEOTIDE SEQUENCE [LARGE SCALE GENOMIC DNA]</scope>
    <source>
        <strain evidence="1 2">MEP34</strain>
    </source>
</reference>
<protein>
    <submittedName>
        <fullName evidence="1">Uncharacterized protein</fullName>
    </submittedName>
</protein>
<gene>
    <name evidence="1" type="ORF">RU10_05045</name>
</gene>
<proteinExistence type="predicted"/>
<dbReference type="Proteomes" id="UP000032086">
    <property type="component" value="Unassembled WGS sequence"/>
</dbReference>